<dbReference type="EMBL" id="FONR01000001">
    <property type="protein sequence ID" value="SFE28094.1"/>
    <property type="molecule type" value="Genomic_DNA"/>
</dbReference>
<organism evidence="2 3">
    <name type="scientific">Streptomyces mirabilis</name>
    <dbReference type="NCBI Taxonomy" id="68239"/>
    <lineage>
        <taxon>Bacteria</taxon>
        <taxon>Bacillati</taxon>
        <taxon>Actinomycetota</taxon>
        <taxon>Actinomycetes</taxon>
        <taxon>Kitasatosporales</taxon>
        <taxon>Streptomycetaceae</taxon>
        <taxon>Streptomyces</taxon>
    </lineage>
</organism>
<dbReference type="RefSeq" id="WP_075025405.1">
    <property type="nucleotide sequence ID" value="NZ_FONR01000001.1"/>
</dbReference>
<dbReference type="InterPro" id="IPR014729">
    <property type="entry name" value="Rossmann-like_a/b/a_fold"/>
</dbReference>
<protein>
    <submittedName>
        <fullName evidence="2">Uncharacterized protein</fullName>
    </submittedName>
</protein>
<proteinExistence type="predicted"/>
<dbReference type="AlphaFoldDB" id="A0A1I1Z8C4"/>
<accession>A0A1I1Z8C4</accession>
<dbReference type="Gene3D" id="3.40.50.620">
    <property type="entry name" value="HUPs"/>
    <property type="match status" value="1"/>
</dbReference>
<evidence type="ECO:0000256" key="1">
    <source>
        <dbReference type="SAM" id="MobiDB-lite"/>
    </source>
</evidence>
<feature type="region of interest" description="Disordered" evidence="1">
    <location>
        <begin position="76"/>
        <end position="105"/>
    </location>
</feature>
<name>A0A1I1Z8C4_9ACTN</name>
<sequence>MPEKDGAAWEDHEVALLSDALRPWPAKYADVDARADVLLFPPAEALAHASETSGLVVVGRHTARFTTALALLEHARCQGPGRGEADRPRPMGRSAPVGSNDAGAR</sequence>
<evidence type="ECO:0000313" key="3">
    <source>
        <dbReference type="Proteomes" id="UP000181942"/>
    </source>
</evidence>
<evidence type="ECO:0000313" key="2">
    <source>
        <dbReference type="EMBL" id="SFE28094.1"/>
    </source>
</evidence>
<dbReference type="Proteomes" id="UP000181942">
    <property type="component" value="Unassembled WGS sequence"/>
</dbReference>
<gene>
    <name evidence="2" type="ORF">SAMN02787118_101194</name>
</gene>
<reference evidence="2 3" key="1">
    <citation type="submission" date="2016-10" db="EMBL/GenBank/DDBJ databases">
        <authorList>
            <person name="de Groot N.N."/>
        </authorList>
    </citation>
    <scope>NUCLEOTIDE SEQUENCE [LARGE SCALE GENOMIC DNA]</scope>
    <source>
        <strain evidence="2 3">OK461</strain>
    </source>
</reference>